<feature type="region of interest" description="Disordered" evidence="1">
    <location>
        <begin position="1"/>
        <end position="77"/>
    </location>
</feature>
<keyword evidence="3" id="KW-1185">Reference proteome</keyword>
<comment type="caution">
    <text evidence="2">The sequence shown here is derived from an EMBL/GenBank/DDBJ whole genome shotgun (WGS) entry which is preliminary data.</text>
</comment>
<evidence type="ECO:0000313" key="3">
    <source>
        <dbReference type="Proteomes" id="UP000226431"/>
    </source>
</evidence>
<proteinExistence type="predicted"/>
<feature type="compositionally biased region" description="Acidic residues" evidence="1">
    <location>
        <begin position="60"/>
        <end position="71"/>
    </location>
</feature>
<organism evidence="2 3">
    <name type="scientific">Ophiocordyceps camponoti-rufipedis</name>
    <dbReference type="NCBI Taxonomy" id="2004952"/>
    <lineage>
        <taxon>Eukaryota</taxon>
        <taxon>Fungi</taxon>
        <taxon>Dikarya</taxon>
        <taxon>Ascomycota</taxon>
        <taxon>Pezizomycotina</taxon>
        <taxon>Sordariomycetes</taxon>
        <taxon>Hypocreomycetidae</taxon>
        <taxon>Hypocreales</taxon>
        <taxon>Ophiocordycipitaceae</taxon>
        <taxon>Ophiocordyceps</taxon>
    </lineage>
</organism>
<sequence length="212" mass="24648">MTLVKPDAPKPPRNPRLEDFKESTTSCATQSTSATPRLYTKEADQNPYKEARLQLRQAELDYDSDSSSDETGEARAEAMRNEYKTARAAIKEAELIQISAALYTESEEADQAVTGAYENARAYYVEIQLPLYSRFLALLQDENHEKLKDAWKDCQYLGSRRWTEDKAVDAFIEAIRGRYEGFAMYYRMQVYDGDERKDLKFDKVLIHFRRMY</sequence>
<feature type="compositionally biased region" description="Basic and acidic residues" evidence="1">
    <location>
        <begin position="7"/>
        <end position="22"/>
    </location>
</feature>
<name>A0A2C5YLA2_9HYPO</name>
<reference evidence="2 3" key="1">
    <citation type="submission" date="2017-06" db="EMBL/GenBank/DDBJ databases">
        <title>Ant-infecting Ophiocordyceps genomes reveal a high diversity of potential behavioral manipulation genes and a possible major role for enterotoxins.</title>
        <authorList>
            <person name="De Bekker C."/>
            <person name="Evans H.C."/>
            <person name="Brachmann A."/>
            <person name="Hughes D.P."/>
        </authorList>
    </citation>
    <scope>NUCLEOTIDE SEQUENCE [LARGE SCALE GENOMIC DNA]</scope>
    <source>
        <strain evidence="2 3">Map16</strain>
    </source>
</reference>
<accession>A0A2C5YLA2</accession>
<evidence type="ECO:0000256" key="1">
    <source>
        <dbReference type="SAM" id="MobiDB-lite"/>
    </source>
</evidence>
<feature type="compositionally biased region" description="Low complexity" evidence="1">
    <location>
        <begin position="23"/>
        <end position="35"/>
    </location>
</feature>
<dbReference type="EMBL" id="NJES01000065">
    <property type="protein sequence ID" value="PHH78848.1"/>
    <property type="molecule type" value="Genomic_DNA"/>
</dbReference>
<gene>
    <name evidence="2" type="ORF">CDD80_6138</name>
</gene>
<evidence type="ECO:0000313" key="2">
    <source>
        <dbReference type="EMBL" id="PHH78848.1"/>
    </source>
</evidence>
<feature type="compositionally biased region" description="Basic and acidic residues" evidence="1">
    <location>
        <begin position="39"/>
        <end position="53"/>
    </location>
</feature>
<protein>
    <submittedName>
        <fullName evidence="2">Uncharacterized protein</fullName>
    </submittedName>
</protein>
<dbReference type="AlphaFoldDB" id="A0A2C5YLA2"/>
<dbReference type="Proteomes" id="UP000226431">
    <property type="component" value="Unassembled WGS sequence"/>
</dbReference>